<evidence type="ECO:0000313" key="2">
    <source>
        <dbReference type="Proteomes" id="UP000184603"/>
    </source>
</evidence>
<keyword evidence="2" id="KW-1185">Reference proteome</keyword>
<name>A0A1M7YJP7_9BACT</name>
<dbReference type="Proteomes" id="UP000184603">
    <property type="component" value="Unassembled WGS sequence"/>
</dbReference>
<organism evidence="1 2">
    <name type="scientific">Desulfopila aestuarii DSM 18488</name>
    <dbReference type="NCBI Taxonomy" id="1121416"/>
    <lineage>
        <taxon>Bacteria</taxon>
        <taxon>Pseudomonadati</taxon>
        <taxon>Thermodesulfobacteriota</taxon>
        <taxon>Desulfobulbia</taxon>
        <taxon>Desulfobulbales</taxon>
        <taxon>Desulfocapsaceae</taxon>
        <taxon>Desulfopila</taxon>
    </lineage>
</organism>
<reference evidence="1 2" key="1">
    <citation type="submission" date="2016-12" db="EMBL/GenBank/DDBJ databases">
        <authorList>
            <person name="Song W.-J."/>
            <person name="Kurnit D.M."/>
        </authorList>
    </citation>
    <scope>NUCLEOTIDE SEQUENCE [LARGE SCALE GENOMIC DNA]</scope>
    <source>
        <strain evidence="1 2">DSM 18488</strain>
    </source>
</reference>
<evidence type="ECO:0000313" key="1">
    <source>
        <dbReference type="EMBL" id="SHO52833.1"/>
    </source>
</evidence>
<protein>
    <submittedName>
        <fullName evidence="1">Uncharacterized protein</fullName>
    </submittedName>
</protein>
<gene>
    <name evidence="1" type="ORF">SAMN02745220_04792</name>
</gene>
<dbReference type="RefSeq" id="WP_073616436.1">
    <property type="nucleotide sequence ID" value="NZ_FRFE01000042.1"/>
</dbReference>
<dbReference type="AlphaFoldDB" id="A0A1M7YJP7"/>
<accession>A0A1M7YJP7</accession>
<sequence length="287" mass="31121">MTERILQTFTEWVGPADQYSAEELRDICCTSVDLDPCAKVGKVSPWAGYSSEPPADLPADPLRRAVIVELVGPDGDCGEKHEEWQGANNCCEGVEPLAKDAETSATIAPINGSFTVAVTGGRTPLLWSVRGVGFFTDRNHRYRDAETTGRGLTVYTQDACGFCSIVVSDGCTATEFFIRATGGAWEYVERCDSSGCHYGGWEGEQQFVVERGYERIVYVTSVGCVDLFFGSGAGECGNLFLDEVEGIVDPEDASEVLCFTIFAGQPLCTAHCLLCVKIKITYTWSCS</sequence>
<proteinExistence type="predicted"/>
<dbReference type="STRING" id="1121416.SAMN02745220_04792"/>
<dbReference type="EMBL" id="FRFE01000042">
    <property type="protein sequence ID" value="SHO52833.1"/>
    <property type="molecule type" value="Genomic_DNA"/>
</dbReference>